<keyword evidence="1" id="KW-0472">Membrane</keyword>
<comment type="caution">
    <text evidence="2">The sequence shown here is derived from an EMBL/GenBank/DDBJ whole genome shotgun (WGS) entry which is preliminary data.</text>
</comment>
<dbReference type="EMBL" id="JAIWYP010000001">
    <property type="protein sequence ID" value="KAH3898464.1"/>
    <property type="molecule type" value="Genomic_DNA"/>
</dbReference>
<proteinExistence type="predicted"/>
<dbReference type="AlphaFoldDB" id="A0A9D4NQP0"/>
<protein>
    <submittedName>
        <fullName evidence="2">Uncharacterized protein</fullName>
    </submittedName>
</protein>
<feature type="transmembrane region" description="Helical" evidence="1">
    <location>
        <begin position="38"/>
        <end position="59"/>
    </location>
</feature>
<evidence type="ECO:0000313" key="2">
    <source>
        <dbReference type="EMBL" id="KAH3898464.1"/>
    </source>
</evidence>
<keyword evidence="1" id="KW-1133">Transmembrane helix</keyword>
<name>A0A9D4NQP0_DREPO</name>
<reference evidence="2" key="2">
    <citation type="submission" date="2020-11" db="EMBL/GenBank/DDBJ databases">
        <authorList>
            <person name="McCartney M.A."/>
            <person name="Auch B."/>
            <person name="Kono T."/>
            <person name="Mallez S."/>
            <person name="Becker A."/>
            <person name="Gohl D.M."/>
            <person name="Silverstein K.A.T."/>
            <person name="Koren S."/>
            <person name="Bechman K.B."/>
            <person name="Herman A."/>
            <person name="Abrahante J.E."/>
            <person name="Garbe J."/>
        </authorList>
    </citation>
    <scope>NUCLEOTIDE SEQUENCE</scope>
    <source>
        <strain evidence="2">Duluth1</strain>
        <tissue evidence="2">Whole animal</tissue>
    </source>
</reference>
<reference evidence="2" key="1">
    <citation type="journal article" date="2019" name="bioRxiv">
        <title>The Genome of the Zebra Mussel, Dreissena polymorpha: A Resource for Invasive Species Research.</title>
        <authorList>
            <person name="McCartney M.A."/>
            <person name="Auch B."/>
            <person name="Kono T."/>
            <person name="Mallez S."/>
            <person name="Zhang Y."/>
            <person name="Obille A."/>
            <person name="Becker A."/>
            <person name="Abrahante J.E."/>
            <person name="Garbe J."/>
            <person name="Badalamenti J.P."/>
            <person name="Herman A."/>
            <person name="Mangelson H."/>
            <person name="Liachko I."/>
            <person name="Sullivan S."/>
            <person name="Sone E.D."/>
            <person name="Koren S."/>
            <person name="Silverstein K.A.T."/>
            <person name="Beckman K.B."/>
            <person name="Gohl D.M."/>
        </authorList>
    </citation>
    <scope>NUCLEOTIDE SEQUENCE</scope>
    <source>
        <strain evidence="2">Duluth1</strain>
        <tissue evidence="2">Whole animal</tissue>
    </source>
</reference>
<organism evidence="2 3">
    <name type="scientific">Dreissena polymorpha</name>
    <name type="common">Zebra mussel</name>
    <name type="synonym">Mytilus polymorpha</name>
    <dbReference type="NCBI Taxonomy" id="45954"/>
    <lineage>
        <taxon>Eukaryota</taxon>
        <taxon>Metazoa</taxon>
        <taxon>Spiralia</taxon>
        <taxon>Lophotrochozoa</taxon>
        <taxon>Mollusca</taxon>
        <taxon>Bivalvia</taxon>
        <taxon>Autobranchia</taxon>
        <taxon>Heteroconchia</taxon>
        <taxon>Euheterodonta</taxon>
        <taxon>Imparidentia</taxon>
        <taxon>Neoheterodontei</taxon>
        <taxon>Myida</taxon>
        <taxon>Dreissenoidea</taxon>
        <taxon>Dreissenidae</taxon>
        <taxon>Dreissena</taxon>
    </lineage>
</organism>
<evidence type="ECO:0000256" key="1">
    <source>
        <dbReference type="SAM" id="Phobius"/>
    </source>
</evidence>
<evidence type="ECO:0000313" key="3">
    <source>
        <dbReference type="Proteomes" id="UP000828390"/>
    </source>
</evidence>
<accession>A0A9D4NQP0</accession>
<gene>
    <name evidence="2" type="ORF">DPMN_022696</name>
</gene>
<keyword evidence="1" id="KW-0812">Transmembrane</keyword>
<dbReference type="Proteomes" id="UP000828390">
    <property type="component" value="Unassembled WGS sequence"/>
</dbReference>
<keyword evidence="3" id="KW-1185">Reference proteome</keyword>
<sequence length="71" mass="7970">MDFTAPIDEMITKLNIEMDDDKIPASERSAMYSPIKKVGMTVTPPVFISVTIVIQSVLLTRIQRNFAKALE</sequence>